<reference evidence="1 2" key="1">
    <citation type="journal article" date="2016" name="Microbes Environ.">
        <title>Phylogenetically diverse aerobic anoxygenic phototrophic bacteria isolated from epilithic biofilms in Tama river, Japan.</title>
        <authorList>
            <person name="Hirose S."/>
            <person name="Matsuura K."/>
            <person name="Haruta S."/>
        </authorList>
    </citation>
    <scope>NUCLEOTIDE SEQUENCE [LARGE SCALE GENOMIC DNA]</scope>
    <source>
        <strain evidence="1 2">S08</strain>
    </source>
</reference>
<name>A0ABM9SEG5_9PROT</name>
<evidence type="ECO:0000313" key="1">
    <source>
        <dbReference type="EMBL" id="BDG74081.1"/>
    </source>
</evidence>
<accession>A0ABM9SEG5</accession>
<keyword evidence="2" id="KW-1185">Reference proteome</keyword>
<dbReference type="RefSeq" id="WP_244408281.1">
    <property type="nucleotide sequence ID" value="NZ_AP025637.1"/>
</dbReference>
<gene>
    <name evidence="1" type="ORF">Rmf_40100</name>
</gene>
<dbReference type="EMBL" id="AP025637">
    <property type="protein sequence ID" value="BDG74081.1"/>
    <property type="molecule type" value="Genomic_DNA"/>
</dbReference>
<dbReference type="Proteomes" id="UP000831327">
    <property type="component" value="Chromosome"/>
</dbReference>
<organism evidence="1 2">
    <name type="scientific">Roseomonas fluvialis</name>
    <dbReference type="NCBI Taxonomy" id="1750527"/>
    <lineage>
        <taxon>Bacteria</taxon>
        <taxon>Pseudomonadati</taxon>
        <taxon>Pseudomonadota</taxon>
        <taxon>Alphaproteobacteria</taxon>
        <taxon>Acetobacterales</taxon>
        <taxon>Roseomonadaceae</taxon>
        <taxon>Roseomonas</taxon>
    </lineage>
</organism>
<sequence>MEHQTTTTAAPLRALLSEAAALRQRGDVGAAEALEADALRVVRASLTHSAMEAQA</sequence>
<protein>
    <submittedName>
        <fullName evidence="1">Uncharacterized protein</fullName>
    </submittedName>
</protein>
<evidence type="ECO:0000313" key="2">
    <source>
        <dbReference type="Proteomes" id="UP000831327"/>
    </source>
</evidence>
<proteinExistence type="predicted"/>